<evidence type="ECO:0000313" key="2">
    <source>
        <dbReference type="Proteomes" id="UP000004018"/>
    </source>
</evidence>
<organism evidence="1 2">
    <name type="scientific">Megasphaera lornae</name>
    <dbReference type="NCBI Taxonomy" id="1000568"/>
    <lineage>
        <taxon>Bacteria</taxon>
        <taxon>Bacillati</taxon>
        <taxon>Bacillota</taxon>
        <taxon>Negativicutes</taxon>
        <taxon>Veillonellales</taxon>
        <taxon>Veillonellaceae</taxon>
        <taxon>Megasphaera</taxon>
    </lineage>
</organism>
<feature type="non-terminal residue" evidence="1">
    <location>
        <position position="32"/>
    </location>
</feature>
<reference evidence="1 2" key="1">
    <citation type="submission" date="2011-04" db="EMBL/GenBank/DDBJ databases">
        <authorList>
            <person name="Harkins D.M."/>
            <person name="Madupu R."/>
            <person name="Durkin A.S."/>
            <person name="Torralba M."/>
            <person name="Methe B."/>
            <person name="Sutton G.G."/>
            <person name="Nelson K.E."/>
        </authorList>
    </citation>
    <scope>NUCLEOTIDE SEQUENCE [LARGE SCALE GENOMIC DNA]</scope>
    <source>
        <strain evidence="1 2">UPII 199-6</strain>
    </source>
</reference>
<gene>
    <name evidence="1" type="ORF">HMPREF1039_1039</name>
</gene>
<accession>A0ABN0D1L9</accession>
<evidence type="ECO:0000313" key="1">
    <source>
        <dbReference type="EMBL" id="EGL40920.1"/>
    </source>
</evidence>
<dbReference type="EMBL" id="AFIJ01000020">
    <property type="protein sequence ID" value="EGL40920.1"/>
    <property type="molecule type" value="Genomic_DNA"/>
</dbReference>
<keyword evidence="2" id="KW-1185">Reference proteome</keyword>
<name>A0ABN0D1L9_9FIRM</name>
<comment type="caution">
    <text evidence="1">The sequence shown here is derived from an EMBL/GenBank/DDBJ whole genome shotgun (WGS) entry which is preliminary data.</text>
</comment>
<dbReference type="Proteomes" id="UP000004018">
    <property type="component" value="Unassembled WGS sequence"/>
</dbReference>
<proteinExistence type="predicted"/>
<protein>
    <submittedName>
        <fullName evidence="1">Uncharacterized protein</fullName>
    </submittedName>
</protein>
<sequence>MRDFSVTSYAAFIFRKRRHGGKINSVLTGNKI</sequence>